<dbReference type="EMBL" id="JBHLUH010000046">
    <property type="protein sequence ID" value="MFC0530424.1"/>
    <property type="molecule type" value="Genomic_DNA"/>
</dbReference>
<gene>
    <name evidence="1" type="ORF">ACFFIA_22430</name>
</gene>
<evidence type="ECO:0000313" key="1">
    <source>
        <dbReference type="EMBL" id="MFC0530424.1"/>
    </source>
</evidence>
<keyword evidence="2" id="KW-1185">Reference proteome</keyword>
<dbReference type="Proteomes" id="UP001589867">
    <property type="component" value="Unassembled WGS sequence"/>
</dbReference>
<sequence length="212" mass="24101">MNGDVDRAAYKALLEAKLKPWRIRATLAFAGVYQIAHEMIKESVIDEVRSFYCTGFNEAGMTYNEAGYEAEVLALDPKKRKMRASLLWLVHAEAISLQQADRLDAIYAHRHDLVHELGKYIVDPAFEPDMQLFTDAVEILRDILRFWTRIEIRLGTFKQFGDVEADEVTPGRLFLLQLCIGAYADGLKQEQAAEQHASVAEVPDRQHHPDTA</sequence>
<comment type="caution">
    <text evidence="1">The sequence shown here is derived from an EMBL/GenBank/DDBJ whole genome shotgun (WGS) entry which is preliminary data.</text>
</comment>
<proteinExistence type="predicted"/>
<organism evidence="1 2">
    <name type="scientific">Phytohabitans kaempferiae</name>
    <dbReference type="NCBI Taxonomy" id="1620943"/>
    <lineage>
        <taxon>Bacteria</taxon>
        <taxon>Bacillati</taxon>
        <taxon>Actinomycetota</taxon>
        <taxon>Actinomycetes</taxon>
        <taxon>Micromonosporales</taxon>
        <taxon>Micromonosporaceae</taxon>
    </lineage>
</organism>
<protein>
    <submittedName>
        <fullName evidence="1">Uncharacterized protein</fullName>
    </submittedName>
</protein>
<evidence type="ECO:0000313" key="2">
    <source>
        <dbReference type="Proteomes" id="UP001589867"/>
    </source>
</evidence>
<dbReference type="RefSeq" id="WP_377253582.1">
    <property type="nucleotide sequence ID" value="NZ_JBHLUH010000046.1"/>
</dbReference>
<accession>A0ABV6M7A4</accession>
<reference evidence="1 2" key="1">
    <citation type="submission" date="2024-09" db="EMBL/GenBank/DDBJ databases">
        <authorList>
            <person name="Sun Q."/>
            <person name="Mori K."/>
        </authorList>
    </citation>
    <scope>NUCLEOTIDE SEQUENCE [LARGE SCALE GENOMIC DNA]</scope>
    <source>
        <strain evidence="1 2">TBRC 3947</strain>
    </source>
</reference>
<name>A0ABV6M7A4_9ACTN</name>